<accession>A0A2W4Y5U4</accession>
<proteinExistence type="predicted"/>
<evidence type="ECO:0000313" key="3">
    <source>
        <dbReference type="Proteomes" id="UP000249081"/>
    </source>
</evidence>
<sequence>MADGGALAQPLTVGFVGCKVFWIKPVVEHVAALAAYRDIESKYFLNCETLPRSAQFQYITLRNGIYYETSWLAWCDETLATLSILPTEEGNTPWTVS</sequence>
<organism evidence="2 3">
    <name type="scientific">Shackletoniella antarctica</name>
    <dbReference type="NCBI Taxonomy" id="268115"/>
    <lineage>
        <taxon>Bacteria</taxon>
        <taxon>Bacillati</taxon>
        <taxon>Cyanobacteriota</taxon>
        <taxon>Cyanophyceae</taxon>
        <taxon>Oculatellales</taxon>
        <taxon>Oculatellaceae</taxon>
        <taxon>Shackletoniella</taxon>
    </lineage>
</organism>
<dbReference type="Gene3D" id="6.10.140.190">
    <property type="match status" value="1"/>
</dbReference>
<dbReference type="AlphaFoldDB" id="A0A2W4Y5U4"/>
<dbReference type="EMBL" id="QBMN01000101">
    <property type="protein sequence ID" value="PZO38608.1"/>
    <property type="molecule type" value="Genomic_DNA"/>
</dbReference>
<dbReference type="InterPro" id="IPR018309">
    <property type="entry name" value="Tscrpt_reg_PadR_C"/>
</dbReference>
<gene>
    <name evidence="2" type="ORF">DCF17_14435</name>
</gene>
<comment type="caution">
    <text evidence="2">The sequence shown here is derived from an EMBL/GenBank/DDBJ whole genome shotgun (WGS) entry which is preliminary data.</text>
</comment>
<dbReference type="Proteomes" id="UP000249081">
    <property type="component" value="Unassembled WGS sequence"/>
</dbReference>
<protein>
    <recommendedName>
        <fullName evidence="1">Transcription regulator PadR C-terminal domain-containing protein</fullName>
    </recommendedName>
</protein>
<feature type="domain" description="Transcription regulator PadR C-terminal" evidence="1">
    <location>
        <begin position="28"/>
        <end position="82"/>
    </location>
</feature>
<dbReference type="Pfam" id="PF10400">
    <property type="entry name" value="Vir_act_alpha_C"/>
    <property type="match status" value="1"/>
</dbReference>
<evidence type="ECO:0000259" key="1">
    <source>
        <dbReference type="Pfam" id="PF10400"/>
    </source>
</evidence>
<reference evidence="3" key="1">
    <citation type="submission" date="2018-04" db="EMBL/GenBank/DDBJ databases">
        <authorList>
            <person name="Cornet L."/>
        </authorList>
    </citation>
    <scope>NUCLEOTIDE SEQUENCE [LARGE SCALE GENOMIC DNA]</scope>
</reference>
<name>A0A2W4Y5U4_9CYAN</name>
<evidence type="ECO:0000313" key="2">
    <source>
        <dbReference type="EMBL" id="PZO38608.1"/>
    </source>
</evidence>
<reference evidence="2 3" key="2">
    <citation type="submission" date="2018-06" db="EMBL/GenBank/DDBJ databases">
        <title>Metagenomic assembly of (sub)arctic Cyanobacteria and their associated microbiome from non-axenic cultures.</title>
        <authorList>
            <person name="Baurain D."/>
        </authorList>
    </citation>
    <scope>NUCLEOTIDE SEQUENCE [LARGE SCALE GENOMIC DNA]</scope>
    <source>
        <strain evidence="2">ULC041bin1</strain>
    </source>
</reference>